<dbReference type="Proteomes" id="UP000236884">
    <property type="component" value="Chromosome"/>
</dbReference>
<feature type="signal peptide" evidence="1">
    <location>
        <begin position="1"/>
        <end position="22"/>
    </location>
</feature>
<keyword evidence="1" id="KW-0732">Signal</keyword>
<feature type="chain" id="PRO_5006615592" evidence="1">
    <location>
        <begin position="23"/>
        <end position="186"/>
    </location>
</feature>
<evidence type="ECO:0000313" key="3">
    <source>
        <dbReference type="Proteomes" id="UP000236884"/>
    </source>
</evidence>
<dbReference type="KEGG" id="vgo:GJW-30_1_00478"/>
<dbReference type="RefSeq" id="WP_096351186.1">
    <property type="nucleotide sequence ID" value="NZ_AP014946.1"/>
</dbReference>
<keyword evidence="3" id="KW-1185">Reference proteome</keyword>
<dbReference type="EMBL" id="AP014946">
    <property type="protein sequence ID" value="BAT57966.1"/>
    <property type="molecule type" value="Genomic_DNA"/>
</dbReference>
<sequence length="186" mass="20674">MLARVAAFVLLAALTAAEPAAAFQERHDHWHVIGSSSACAAFNRPLEEWNASPYASVSLRQRRGQPAKLQVFAWPGVFKAGERVEIRVGPNLGTVMTGDAADTYLVEAKEPLPKELIAEMKNDRVLRVRLFTDTESRIGVRFRSDRKYSEIARHLRAPIAGLMLQTAGDRRPPAESISCQRISSRH</sequence>
<dbReference type="AlphaFoldDB" id="A0A0S3PQB7"/>
<evidence type="ECO:0000256" key="1">
    <source>
        <dbReference type="SAM" id="SignalP"/>
    </source>
</evidence>
<evidence type="ECO:0000313" key="2">
    <source>
        <dbReference type="EMBL" id="BAT57966.1"/>
    </source>
</evidence>
<protein>
    <submittedName>
        <fullName evidence="2">Uncharacterized protein</fullName>
    </submittedName>
</protein>
<reference evidence="2 3" key="1">
    <citation type="submission" date="2015-08" db="EMBL/GenBank/DDBJ databases">
        <title>Investigation of the bacterial diversity of lava forest soil.</title>
        <authorList>
            <person name="Lee J.S."/>
        </authorList>
    </citation>
    <scope>NUCLEOTIDE SEQUENCE [LARGE SCALE GENOMIC DNA]</scope>
    <source>
        <strain evidence="2 3">GJW-30</strain>
    </source>
</reference>
<proteinExistence type="predicted"/>
<organism evidence="2 3">
    <name type="scientific">Variibacter gotjawalensis</name>
    <dbReference type="NCBI Taxonomy" id="1333996"/>
    <lineage>
        <taxon>Bacteria</taxon>
        <taxon>Pseudomonadati</taxon>
        <taxon>Pseudomonadota</taxon>
        <taxon>Alphaproteobacteria</taxon>
        <taxon>Hyphomicrobiales</taxon>
        <taxon>Nitrobacteraceae</taxon>
        <taxon>Variibacter</taxon>
    </lineage>
</organism>
<name>A0A0S3PQB7_9BRAD</name>
<accession>A0A0S3PQB7</accession>
<gene>
    <name evidence="2" type="ORF">GJW-30_1_00478</name>
</gene>